<feature type="DNA-binding region" description="HMG box" evidence="4">
    <location>
        <begin position="32"/>
        <end position="100"/>
    </location>
</feature>
<dbReference type="InterPro" id="IPR036910">
    <property type="entry name" value="HMG_box_dom_sf"/>
</dbReference>
<dbReference type="InterPro" id="IPR031061">
    <property type="entry name" value="HMGB_plant"/>
</dbReference>
<dbReference type="SUPFAM" id="SSF47095">
    <property type="entry name" value="HMG-box"/>
    <property type="match status" value="1"/>
</dbReference>
<dbReference type="InterPro" id="IPR009071">
    <property type="entry name" value="HMG_box_dom"/>
</dbReference>
<dbReference type="Pfam" id="PF00505">
    <property type="entry name" value="HMG_box"/>
    <property type="match status" value="1"/>
</dbReference>
<evidence type="ECO:0000259" key="5">
    <source>
        <dbReference type="PROSITE" id="PS50118"/>
    </source>
</evidence>
<evidence type="ECO:0000256" key="1">
    <source>
        <dbReference type="ARBA" id="ARBA00004123"/>
    </source>
</evidence>
<proteinExistence type="predicted"/>
<evidence type="ECO:0000256" key="2">
    <source>
        <dbReference type="ARBA" id="ARBA00023125"/>
    </source>
</evidence>
<dbReference type="Proteomes" id="UP000092460">
    <property type="component" value="Unassembled WGS sequence"/>
</dbReference>
<dbReference type="SMART" id="SM00398">
    <property type="entry name" value="HMG"/>
    <property type="match status" value="1"/>
</dbReference>
<keyword evidence="2 4" id="KW-0238">DNA-binding</keyword>
<keyword evidence="7" id="KW-1185">Reference proteome</keyword>
<dbReference type="PANTHER" id="PTHR46261">
    <property type="entry name" value="HIGH MOBILITY GROUP B PROTEIN 4-RELATED"/>
    <property type="match status" value="1"/>
</dbReference>
<name>A0A1B0AVF2_9MUSC</name>
<reference evidence="6" key="2">
    <citation type="submission" date="2020-05" db="UniProtKB">
        <authorList>
            <consortium name="EnsemblMetazoa"/>
        </authorList>
    </citation>
    <scope>IDENTIFICATION</scope>
    <source>
        <strain evidence="6">IAEA</strain>
    </source>
</reference>
<keyword evidence="3 4" id="KW-0539">Nucleus</keyword>
<dbReference type="AlphaFoldDB" id="A0A1B0AVF2"/>
<dbReference type="VEuPathDB" id="VectorBase:GPPI009973"/>
<dbReference type="EnsemblMetazoa" id="GPPI009973-RA">
    <property type="protein sequence ID" value="GPPI009973-PA"/>
    <property type="gene ID" value="GPPI009973"/>
</dbReference>
<evidence type="ECO:0000313" key="7">
    <source>
        <dbReference type="Proteomes" id="UP000092460"/>
    </source>
</evidence>
<sequence length="131" mass="15763">MWKICNKIHNVVKFRKRASPSASCAREAIYKKSTALTSFFVFLDEYRRKLKKNRVRIRQAELCRAAGMKWRRLTDCEKKPYVTWAENNRDQLRRTSKRKAEYTKPNERREIFLGNELLHEDKTAPRSQKEL</sequence>
<feature type="domain" description="HMG box" evidence="5">
    <location>
        <begin position="32"/>
        <end position="100"/>
    </location>
</feature>
<dbReference type="GO" id="GO:0003677">
    <property type="term" value="F:DNA binding"/>
    <property type="evidence" value="ECO:0007669"/>
    <property type="project" value="UniProtKB-UniRule"/>
</dbReference>
<dbReference type="GO" id="GO:0005634">
    <property type="term" value="C:nucleus"/>
    <property type="evidence" value="ECO:0007669"/>
    <property type="project" value="UniProtKB-SubCell"/>
</dbReference>
<evidence type="ECO:0000313" key="6">
    <source>
        <dbReference type="EnsemblMetazoa" id="GPPI009973-PA"/>
    </source>
</evidence>
<dbReference type="PROSITE" id="PS50118">
    <property type="entry name" value="HMG_BOX_2"/>
    <property type="match status" value="1"/>
</dbReference>
<comment type="subcellular location">
    <subcellularLocation>
        <location evidence="1">Nucleus</location>
    </subcellularLocation>
</comment>
<dbReference type="EMBL" id="JXJN01004231">
    <property type="status" value="NOT_ANNOTATED_CDS"/>
    <property type="molecule type" value="Genomic_DNA"/>
</dbReference>
<protein>
    <recommendedName>
        <fullName evidence="5">HMG box domain-containing protein</fullName>
    </recommendedName>
</protein>
<dbReference type="PANTHER" id="PTHR46261:SF18">
    <property type="entry name" value="DNA-BINDING PROTEIN MNB1B"/>
    <property type="match status" value="1"/>
</dbReference>
<accession>A0A1B0AVF2</accession>
<evidence type="ECO:0000256" key="3">
    <source>
        <dbReference type="ARBA" id="ARBA00023242"/>
    </source>
</evidence>
<organism evidence="6 7">
    <name type="scientific">Glossina palpalis gambiensis</name>
    <dbReference type="NCBI Taxonomy" id="67801"/>
    <lineage>
        <taxon>Eukaryota</taxon>
        <taxon>Metazoa</taxon>
        <taxon>Ecdysozoa</taxon>
        <taxon>Arthropoda</taxon>
        <taxon>Hexapoda</taxon>
        <taxon>Insecta</taxon>
        <taxon>Pterygota</taxon>
        <taxon>Neoptera</taxon>
        <taxon>Endopterygota</taxon>
        <taxon>Diptera</taxon>
        <taxon>Brachycera</taxon>
        <taxon>Muscomorpha</taxon>
        <taxon>Hippoboscoidea</taxon>
        <taxon>Glossinidae</taxon>
        <taxon>Glossina</taxon>
    </lineage>
</organism>
<evidence type="ECO:0000256" key="4">
    <source>
        <dbReference type="PROSITE-ProRule" id="PRU00267"/>
    </source>
</evidence>
<dbReference type="Gene3D" id="1.10.30.10">
    <property type="entry name" value="High mobility group box domain"/>
    <property type="match status" value="1"/>
</dbReference>
<reference evidence="7" key="1">
    <citation type="submission" date="2015-01" db="EMBL/GenBank/DDBJ databases">
        <authorList>
            <person name="Aksoy S."/>
            <person name="Warren W."/>
            <person name="Wilson R.K."/>
        </authorList>
    </citation>
    <scope>NUCLEOTIDE SEQUENCE [LARGE SCALE GENOMIC DNA]</scope>
    <source>
        <strain evidence="7">IAEA</strain>
    </source>
</reference>